<comment type="similarity">
    <text evidence="1">Belongs to the aspartate-semialdehyde dehydrogenase family.</text>
</comment>
<evidence type="ECO:0000313" key="4">
    <source>
        <dbReference type="Proteomes" id="UP000315235"/>
    </source>
</evidence>
<dbReference type="GO" id="GO:0008652">
    <property type="term" value="P:amino acid biosynthetic process"/>
    <property type="evidence" value="ECO:0007669"/>
    <property type="project" value="InterPro"/>
</dbReference>
<organism evidence="3 4">
    <name type="scientific">Pseudomonas mangiferae</name>
    <dbReference type="NCBI Taxonomy" id="2593654"/>
    <lineage>
        <taxon>Bacteria</taxon>
        <taxon>Pseudomonadati</taxon>
        <taxon>Pseudomonadota</taxon>
        <taxon>Gammaproteobacteria</taxon>
        <taxon>Pseudomonadales</taxon>
        <taxon>Pseudomonadaceae</taxon>
        <taxon>Pseudomonas</taxon>
    </lineage>
</organism>
<reference evidence="3 4" key="1">
    <citation type="submission" date="2019-07" db="EMBL/GenBank/DDBJ databases">
        <title>Pseudomonas mangiferae sp. nov., isolated from bark of mango tree in Thailand.</title>
        <authorList>
            <person name="Srisuk N."/>
            <person name="Anurat P."/>
        </authorList>
    </citation>
    <scope>NUCLEOTIDE SEQUENCE [LARGE SCALE GENOMIC DNA]</scope>
    <source>
        <strain evidence="3 4">DMKU_BBB3-04</strain>
    </source>
</reference>
<dbReference type="Proteomes" id="UP000315235">
    <property type="component" value="Unassembled WGS sequence"/>
</dbReference>
<comment type="caution">
    <text evidence="3">The sequence shown here is derived from an EMBL/GenBank/DDBJ whole genome shotgun (WGS) entry which is preliminary data.</text>
</comment>
<dbReference type="AlphaFoldDB" id="A0A553H1U1"/>
<dbReference type="PIRSF" id="PIRSF000148">
    <property type="entry name" value="ASA_dh"/>
    <property type="match status" value="1"/>
</dbReference>
<dbReference type="Gene3D" id="3.30.360.10">
    <property type="entry name" value="Dihydrodipicolinate Reductase, domain 2"/>
    <property type="match status" value="1"/>
</dbReference>
<dbReference type="SUPFAM" id="SSF55347">
    <property type="entry name" value="Glyceraldehyde-3-phosphate dehydrogenase-like, C-terminal domain"/>
    <property type="match status" value="1"/>
</dbReference>
<dbReference type="GO" id="GO:0051287">
    <property type="term" value="F:NAD binding"/>
    <property type="evidence" value="ECO:0007669"/>
    <property type="project" value="InterPro"/>
</dbReference>
<dbReference type="EMBL" id="VJOY01000003">
    <property type="protein sequence ID" value="TRX75719.1"/>
    <property type="molecule type" value="Genomic_DNA"/>
</dbReference>
<accession>A0A553H1U1</accession>
<dbReference type="NCBIfam" id="NF004224">
    <property type="entry name" value="PRK05671.1"/>
    <property type="match status" value="1"/>
</dbReference>
<dbReference type="PANTHER" id="PTHR46278:SF2">
    <property type="entry name" value="ASPARTATE-SEMIALDEHYDE DEHYDROGENASE"/>
    <property type="match status" value="1"/>
</dbReference>
<name>A0A553H1U1_9PSED</name>
<dbReference type="SMART" id="SM00859">
    <property type="entry name" value="Semialdhyde_dh"/>
    <property type="match status" value="1"/>
</dbReference>
<evidence type="ECO:0000256" key="1">
    <source>
        <dbReference type="ARBA" id="ARBA00010584"/>
    </source>
</evidence>
<dbReference type="EC" id="1.2.1.11" evidence="3"/>
<dbReference type="GO" id="GO:0046983">
    <property type="term" value="F:protein dimerization activity"/>
    <property type="evidence" value="ECO:0007669"/>
    <property type="project" value="InterPro"/>
</dbReference>
<dbReference type="Pfam" id="PF02774">
    <property type="entry name" value="Semialdhyde_dhC"/>
    <property type="match status" value="1"/>
</dbReference>
<dbReference type="InterPro" id="IPR036291">
    <property type="entry name" value="NAD(P)-bd_dom_sf"/>
</dbReference>
<dbReference type="OrthoDB" id="9805684at2"/>
<dbReference type="Gene3D" id="3.40.50.720">
    <property type="entry name" value="NAD(P)-binding Rossmann-like Domain"/>
    <property type="match status" value="1"/>
</dbReference>
<dbReference type="CDD" id="cd17894">
    <property type="entry name" value="ASADH_USG1_N"/>
    <property type="match status" value="1"/>
</dbReference>
<dbReference type="GO" id="GO:0004073">
    <property type="term" value="F:aspartate-semialdehyde dehydrogenase activity"/>
    <property type="evidence" value="ECO:0007669"/>
    <property type="project" value="UniProtKB-EC"/>
</dbReference>
<feature type="domain" description="Semialdehyde dehydrogenase NAD-binding" evidence="2">
    <location>
        <begin position="6"/>
        <end position="120"/>
    </location>
</feature>
<dbReference type="SUPFAM" id="SSF51735">
    <property type="entry name" value="NAD(P)-binding Rossmann-fold domains"/>
    <property type="match status" value="1"/>
</dbReference>
<evidence type="ECO:0000313" key="3">
    <source>
        <dbReference type="EMBL" id="TRX75719.1"/>
    </source>
</evidence>
<dbReference type="InterPro" id="IPR012280">
    <property type="entry name" value="Semialdhyde_DH_dimer_dom"/>
</dbReference>
<protein>
    <submittedName>
        <fullName evidence="3">Aspartate-semialdehyde dehydrogenase</fullName>
        <ecNumber evidence="3">1.2.1.11</ecNumber>
    </submittedName>
</protein>
<keyword evidence="3" id="KW-0560">Oxidoreductase</keyword>
<dbReference type="Pfam" id="PF01118">
    <property type="entry name" value="Semialdhyde_dh"/>
    <property type="match status" value="1"/>
</dbReference>
<gene>
    <name evidence="3" type="ORF">FM069_04590</name>
</gene>
<dbReference type="NCBIfam" id="NF011456">
    <property type="entry name" value="PRK14874.1"/>
    <property type="match status" value="1"/>
</dbReference>
<dbReference type="RefSeq" id="WP_143487111.1">
    <property type="nucleotide sequence ID" value="NZ_VJOY01000003.1"/>
</dbReference>
<dbReference type="InterPro" id="IPR000534">
    <property type="entry name" value="Semialdehyde_DH_NAD-bd"/>
</dbReference>
<proteinExistence type="inferred from homology"/>
<dbReference type="PANTHER" id="PTHR46278">
    <property type="entry name" value="DEHYDROGENASE, PUTATIVE-RELATED"/>
    <property type="match status" value="1"/>
</dbReference>
<evidence type="ECO:0000259" key="2">
    <source>
        <dbReference type="SMART" id="SM00859"/>
    </source>
</evidence>
<sequence>MPSSLDIAIVGATGLVGELLVELLEERHFPVGTLHLLGSGEAIGHALPFKGRNLRVRDLDAFDFAQVRLVFLAGEATRAAALDARLTAAGCSVVDLSGGLDPATLTWVVAEANGERLVDLTPPLRIGNPCAPAILLAAALAPLCPLLSLQRVTVTACLAVSSRGQEGVGELARQTAELLNARPLEPRVFGGQMAFNLLGMVDTADGEGHGCLERRVHDELRALLGLPGLEVAVTCIQVPVFFGDSLSVSVLTGEAPDLAQVRARLADAEGLELAEGDDCPSVVGDAVGQDVIHVGRLRGGLHDPRELNLWIASDNVRKGAALNAVRSAELLIKHYL</sequence>
<keyword evidence="4" id="KW-1185">Reference proteome</keyword>
<dbReference type="CDD" id="cd18129">
    <property type="entry name" value="ASADH_C_USG1_like"/>
    <property type="match status" value="1"/>
</dbReference>